<evidence type="ECO:0000256" key="1">
    <source>
        <dbReference type="SAM" id="MobiDB-lite"/>
    </source>
</evidence>
<accession>A0A178IHD6</accession>
<dbReference type="STRING" id="1184151.AW736_17185"/>
<name>A0A178IHD6_9BACT</name>
<dbReference type="InterPro" id="IPR011050">
    <property type="entry name" value="Pectin_lyase_fold/virulence"/>
</dbReference>
<proteinExistence type="predicted"/>
<comment type="caution">
    <text evidence="3">The sequence shown here is derived from an EMBL/GenBank/DDBJ whole genome shotgun (WGS) entry which is preliminary data.</text>
</comment>
<sequence length="452" mass="47042">MNLKIWIRGLLPAGLAAVLLLPSGMLRSAPSGAAAGYRSVIDHGANGADDIDDTAAFQKAIDAASGEAGGVVFVPAGRYLISDTLVLAKSAVTLMGEGRATSAARTPTGSMLVLRPGKTNTAVLVRDCSYSGLKNLSIERETGAAAGPIPEKNRKDAIVRMEGTYHAFACELLLINAVCGVEIVNGISPLLEDVDIKSPRGDYGVWLRGSGKPADGGKFRKVDAALFYRLSGGADRESRVEWVVVGPNADGAEVNDARFVAGSRGLVLRGGDPAAGDIRPKYIYTHKFGCDHVADEGVLMEAGNDVFMTNTWIGQNKNASGIVVGPEFTGGLLMTNVRVRGAGGHGMHIQGGRNIYINNPLIGACGTNRDLVPPSSKEAAGILIEAGVTQLRVTGGGVGGMFEQGGRSRQHYGIRYQGTDKQAAKDSVRISGVDTDGNAVPFSPAGLSLDGK</sequence>
<feature type="domain" description="Rhamnogalacturonase A/B/Epimerase-like pectate lyase" evidence="2">
    <location>
        <begin position="37"/>
        <end position="105"/>
    </location>
</feature>
<evidence type="ECO:0000259" key="2">
    <source>
        <dbReference type="Pfam" id="PF12708"/>
    </source>
</evidence>
<evidence type="ECO:0000313" key="4">
    <source>
        <dbReference type="Proteomes" id="UP000078486"/>
    </source>
</evidence>
<dbReference type="Pfam" id="PF12708">
    <property type="entry name" value="Pect-lyase_RHGA_epim"/>
    <property type="match status" value="1"/>
</dbReference>
<keyword evidence="4" id="KW-1185">Reference proteome</keyword>
<dbReference type="Gene3D" id="2.160.20.10">
    <property type="entry name" value="Single-stranded right-handed beta-helix, Pectin lyase-like"/>
    <property type="match status" value="1"/>
</dbReference>
<dbReference type="InterPro" id="IPR012334">
    <property type="entry name" value="Pectin_lyas_fold"/>
</dbReference>
<evidence type="ECO:0000313" key="3">
    <source>
        <dbReference type="EMBL" id="OAM88565.1"/>
    </source>
</evidence>
<protein>
    <recommendedName>
        <fullName evidence="2">Rhamnogalacturonase A/B/Epimerase-like pectate lyase domain-containing protein</fullName>
    </recommendedName>
</protein>
<gene>
    <name evidence="3" type="ORF">AW736_17185</name>
</gene>
<feature type="region of interest" description="Disordered" evidence="1">
    <location>
        <begin position="432"/>
        <end position="452"/>
    </location>
</feature>
<reference evidence="3 4" key="1">
    <citation type="submission" date="2016-01" db="EMBL/GenBank/DDBJ databases">
        <title>High potential of lignocellulose degradation of a new Verrucomicrobia species.</title>
        <authorList>
            <person name="Wang Y."/>
            <person name="Shi Y."/>
            <person name="Qiu Z."/>
            <person name="Liu S."/>
            <person name="Yang H."/>
        </authorList>
    </citation>
    <scope>NUCLEOTIDE SEQUENCE [LARGE SCALE GENOMIC DNA]</scope>
    <source>
        <strain evidence="3 4">TSB47</strain>
    </source>
</reference>
<dbReference type="SUPFAM" id="SSF51126">
    <property type="entry name" value="Pectin lyase-like"/>
    <property type="match status" value="1"/>
</dbReference>
<dbReference type="AlphaFoldDB" id="A0A178IHD6"/>
<dbReference type="EMBL" id="LRRQ01000127">
    <property type="protein sequence ID" value="OAM88565.1"/>
    <property type="molecule type" value="Genomic_DNA"/>
</dbReference>
<organism evidence="3 4">
    <name type="scientific">Termitidicoccus mucosus</name>
    <dbReference type="NCBI Taxonomy" id="1184151"/>
    <lineage>
        <taxon>Bacteria</taxon>
        <taxon>Pseudomonadati</taxon>
        <taxon>Verrucomicrobiota</taxon>
        <taxon>Opitutia</taxon>
        <taxon>Opitutales</taxon>
        <taxon>Opitutaceae</taxon>
        <taxon>Termitidicoccus</taxon>
    </lineage>
</organism>
<dbReference type="InterPro" id="IPR024535">
    <property type="entry name" value="RHGA/B-epi-like_pectate_lyase"/>
</dbReference>
<dbReference type="Proteomes" id="UP000078486">
    <property type="component" value="Unassembled WGS sequence"/>
</dbReference>